<proteinExistence type="predicted"/>
<dbReference type="RefSeq" id="WP_147135122.1">
    <property type="nucleotide sequence ID" value="NZ_BJXA01000033.1"/>
</dbReference>
<keyword evidence="1" id="KW-1133">Transmembrane helix</keyword>
<evidence type="ECO:0000313" key="2">
    <source>
        <dbReference type="EMBL" id="GEM40189.1"/>
    </source>
</evidence>
<dbReference type="AlphaFoldDB" id="A0A511MHX6"/>
<evidence type="ECO:0000256" key="1">
    <source>
        <dbReference type="SAM" id="Phobius"/>
    </source>
</evidence>
<protein>
    <recommendedName>
        <fullName evidence="4">Tetratricopeptide repeat protein</fullName>
    </recommendedName>
</protein>
<feature type="transmembrane region" description="Helical" evidence="1">
    <location>
        <begin position="20"/>
        <end position="39"/>
    </location>
</feature>
<dbReference type="Proteomes" id="UP000321424">
    <property type="component" value="Unassembled WGS sequence"/>
</dbReference>
<keyword evidence="1" id="KW-0812">Transmembrane</keyword>
<reference evidence="2 3" key="1">
    <citation type="submission" date="2019-07" db="EMBL/GenBank/DDBJ databases">
        <title>Whole genome shotgun sequence of Nocardia ninae NBRC 108245.</title>
        <authorList>
            <person name="Hosoyama A."/>
            <person name="Uohara A."/>
            <person name="Ohji S."/>
            <person name="Ichikawa N."/>
        </authorList>
    </citation>
    <scope>NUCLEOTIDE SEQUENCE [LARGE SCALE GENOMIC DNA]</scope>
    <source>
        <strain evidence="2 3">NBRC 108245</strain>
    </source>
</reference>
<dbReference type="OrthoDB" id="4485518at2"/>
<sequence>MNAADSAADGSGQNREVVKVVALLAALVLVLGFYFLLLGRISFSLIGSGDIAAILIGIGVLILPFVGVWVVAATVRAALAHQHLARRIHEEGRELDTSDLPRRPSGRIERDAADALFAQVKTEWEADPDNWRVSYRLARAYDYAGDRTRARATMRRAVALEKLERDQGR</sequence>
<evidence type="ECO:0000313" key="3">
    <source>
        <dbReference type="Proteomes" id="UP000321424"/>
    </source>
</evidence>
<comment type="caution">
    <text evidence="2">The sequence shown here is derived from an EMBL/GenBank/DDBJ whole genome shotgun (WGS) entry which is preliminary data.</text>
</comment>
<keyword evidence="3" id="KW-1185">Reference proteome</keyword>
<organism evidence="2 3">
    <name type="scientific">Nocardia ninae NBRC 108245</name>
    <dbReference type="NCBI Taxonomy" id="1210091"/>
    <lineage>
        <taxon>Bacteria</taxon>
        <taxon>Bacillati</taxon>
        <taxon>Actinomycetota</taxon>
        <taxon>Actinomycetes</taxon>
        <taxon>Mycobacteriales</taxon>
        <taxon>Nocardiaceae</taxon>
        <taxon>Nocardia</taxon>
    </lineage>
</organism>
<dbReference type="EMBL" id="BJXA01000033">
    <property type="protein sequence ID" value="GEM40189.1"/>
    <property type="molecule type" value="Genomic_DNA"/>
</dbReference>
<accession>A0A511MHX6</accession>
<name>A0A511MHX6_9NOCA</name>
<feature type="transmembrane region" description="Helical" evidence="1">
    <location>
        <begin position="51"/>
        <end position="72"/>
    </location>
</feature>
<keyword evidence="1" id="KW-0472">Membrane</keyword>
<gene>
    <name evidence="2" type="ORF">NN4_47080</name>
</gene>
<evidence type="ECO:0008006" key="4">
    <source>
        <dbReference type="Google" id="ProtNLM"/>
    </source>
</evidence>